<dbReference type="SUPFAM" id="SSF55326">
    <property type="entry name" value="PurM N-terminal domain-like"/>
    <property type="match status" value="1"/>
</dbReference>
<dbReference type="EMBL" id="SLXA01000004">
    <property type="protein sequence ID" value="TCO84978.1"/>
    <property type="molecule type" value="Genomic_DNA"/>
</dbReference>
<dbReference type="SUPFAM" id="SSF56042">
    <property type="entry name" value="PurM C-terminal domain-like"/>
    <property type="match status" value="1"/>
</dbReference>
<dbReference type="InterPro" id="IPR036921">
    <property type="entry name" value="PurM-like_N_sf"/>
</dbReference>
<keyword evidence="4" id="KW-0418">Kinase</keyword>
<comment type="caution">
    <text evidence="4">The sequence shown here is derived from an EMBL/GenBank/DDBJ whole genome shotgun (WGS) entry which is preliminary data.</text>
</comment>
<dbReference type="InterPro" id="IPR011854">
    <property type="entry name" value="HypE"/>
</dbReference>
<gene>
    <name evidence="4" type="ORF">EV212_10426</name>
</gene>
<dbReference type="CDD" id="cd06061">
    <property type="entry name" value="PurM-like1"/>
    <property type="match status" value="1"/>
</dbReference>
<dbReference type="GO" id="GO:0051604">
    <property type="term" value="P:protein maturation"/>
    <property type="evidence" value="ECO:0007669"/>
    <property type="project" value="TreeGrafter"/>
</dbReference>
<dbReference type="InterPro" id="IPR036676">
    <property type="entry name" value="PurM-like_C_sf"/>
</dbReference>
<name>A0A4V2SDS6_9FIRM</name>
<dbReference type="OrthoDB" id="153904at2"/>
<dbReference type="GO" id="GO:0016301">
    <property type="term" value="F:kinase activity"/>
    <property type="evidence" value="ECO:0007669"/>
    <property type="project" value="UniProtKB-KW"/>
</dbReference>
<evidence type="ECO:0000259" key="3">
    <source>
        <dbReference type="Pfam" id="PF02769"/>
    </source>
</evidence>
<dbReference type="PANTHER" id="PTHR30303:SF4">
    <property type="entry name" value="HYDROGENASE EXPRESSION_FORMATION PROTEIN HYPE"/>
    <property type="match status" value="1"/>
</dbReference>
<dbReference type="Pfam" id="PF02769">
    <property type="entry name" value="AIRS_C"/>
    <property type="match status" value="1"/>
</dbReference>
<evidence type="ECO:0000259" key="2">
    <source>
        <dbReference type="Pfam" id="PF00586"/>
    </source>
</evidence>
<dbReference type="PIRSF" id="PIRSF005644">
    <property type="entry name" value="Hdrgns_mtr_HypE"/>
    <property type="match status" value="1"/>
</dbReference>
<evidence type="ECO:0000256" key="1">
    <source>
        <dbReference type="ARBA" id="ARBA00006243"/>
    </source>
</evidence>
<dbReference type="RefSeq" id="WP_132090115.1">
    <property type="nucleotide sequence ID" value="NZ_JANKAQ010000004.1"/>
</dbReference>
<feature type="domain" description="PurM-like N-terminal" evidence="2">
    <location>
        <begin position="33"/>
        <end position="140"/>
    </location>
</feature>
<proteinExistence type="inferred from homology"/>
<feature type="domain" description="PurM-like C-terminal" evidence="3">
    <location>
        <begin position="152"/>
        <end position="308"/>
    </location>
</feature>
<sequence length="328" mass="35443">MQIGKVPENVLKRSVFKQIKIKRDEVLIHPGVGEDCSVLELAPGEVFVLSTDPITGAASDIGTLAVHVTANDLASAGAEPVGILLSMLLPQDAQEADLKSLIREIESACEPLNIEVIGGHTEVTPVVNQPVVTVTGVGKVRKDAVIFTRGARPGQDIVVTKWIGLEGTSIIASAKEAELRAHYSQDFVDRAKGFIRYISVVKEAMLARDFGVSAMHDITEGGVFGALWEVAAAGNVGLSVDLKKVPLKQETVEICEFFDLNPYQLISSGSMLIACDKGHDLVELLKKEGIHSAVIGKFTDNNDKVIIYDEGETRYLEPPKTDELYNII</sequence>
<dbReference type="Pfam" id="PF00586">
    <property type="entry name" value="AIRS"/>
    <property type="match status" value="1"/>
</dbReference>
<protein>
    <submittedName>
        <fullName evidence="4">Thiamin-phosphate kinase</fullName>
    </submittedName>
</protein>
<keyword evidence="5" id="KW-1185">Reference proteome</keyword>
<evidence type="ECO:0000313" key="4">
    <source>
        <dbReference type="EMBL" id="TCO84978.1"/>
    </source>
</evidence>
<organism evidence="4 5">
    <name type="scientific">Frisingicoccus caecimuris</name>
    <dbReference type="NCBI Taxonomy" id="1796636"/>
    <lineage>
        <taxon>Bacteria</taxon>
        <taxon>Bacillati</taxon>
        <taxon>Bacillota</taxon>
        <taxon>Clostridia</taxon>
        <taxon>Lachnospirales</taxon>
        <taxon>Lachnospiraceae</taxon>
        <taxon>Frisingicoccus</taxon>
    </lineage>
</organism>
<dbReference type="Proteomes" id="UP000295711">
    <property type="component" value="Unassembled WGS sequence"/>
</dbReference>
<dbReference type="AlphaFoldDB" id="A0A4V2SDS6"/>
<dbReference type="InterPro" id="IPR016188">
    <property type="entry name" value="PurM-like_N"/>
</dbReference>
<comment type="similarity">
    <text evidence="1">Belongs to the HypE family.</text>
</comment>
<dbReference type="InterPro" id="IPR010918">
    <property type="entry name" value="PurM-like_C_dom"/>
</dbReference>
<dbReference type="PANTHER" id="PTHR30303">
    <property type="entry name" value="HYDROGENASE ISOENZYMES FORMATION PROTEIN HYPE"/>
    <property type="match status" value="1"/>
</dbReference>
<evidence type="ECO:0000313" key="5">
    <source>
        <dbReference type="Proteomes" id="UP000295711"/>
    </source>
</evidence>
<accession>A0A4V2SDS6</accession>
<keyword evidence="4" id="KW-0808">Transferase</keyword>
<reference evidence="4 5" key="1">
    <citation type="submission" date="2019-03" db="EMBL/GenBank/DDBJ databases">
        <title>Genomic Encyclopedia of Type Strains, Phase IV (KMG-IV): sequencing the most valuable type-strain genomes for metagenomic binning, comparative biology and taxonomic classification.</title>
        <authorList>
            <person name="Goeker M."/>
        </authorList>
    </citation>
    <scope>NUCLEOTIDE SEQUENCE [LARGE SCALE GENOMIC DNA]</scope>
    <source>
        <strain evidence="4 5">DSM 28559</strain>
    </source>
</reference>
<dbReference type="Gene3D" id="3.30.1330.10">
    <property type="entry name" value="PurM-like, N-terminal domain"/>
    <property type="match status" value="1"/>
</dbReference>
<dbReference type="Gene3D" id="3.90.650.10">
    <property type="entry name" value="PurM-like C-terminal domain"/>
    <property type="match status" value="1"/>
</dbReference>